<dbReference type="Proteomes" id="UP000672032">
    <property type="component" value="Chromosome 8"/>
</dbReference>
<protein>
    <submittedName>
        <fullName evidence="1">Uncharacterized protein</fullName>
    </submittedName>
</protein>
<dbReference type="EMBL" id="CP063412">
    <property type="protein sequence ID" value="QSZ37214.1"/>
    <property type="molecule type" value="Genomic_DNA"/>
</dbReference>
<organism evidence="1 2">
    <name type="scientific">Monilinia vaccinii-corymbosi</name>
    <dbReference type="NCBI Taxonomy" id="61207"/>
    <lineage>
        <taxon>Eukaryota</taxon>
        <taxon>Fungi</taxon>
        <taxon>Dikarya</taxon>
        <taxon>Ascomycota</taxon>
        <taxon>Pezizomycotina</taxon>
        <taxon>Leotiomycetes</taxon>
        <taxon>Helotiales</taxon>
        <taxon>Sclerotiniaceae</taxon>
        <taxon>Monilinia</taxon>
    </lineage>
</organism>
<proteinExistence type="predicted"/>
<sequence length="243" mass="28971">MSPNLYLAIRKLFHPDEWKIFNKAKILPRVVYETTPVPGIYHIDETGRRFLIAIKPVLDRNDSELIFKYRTPAEFPRTPKDPGQKPLIYHRLLRDPPEVRYCQILGRYMFHGEMKRRQAICNCYDGQFTLMFRLDNPFLYVKIGRGKYEKHGKVTTITKMPKVPKNLKGINEDLWFHNPDTLVYRQMGVEEAQRAREEMEGKGRNIWYEDGSESYMKVQRYLIEPIYGPSNETAERIQDYLYR</sequence>
<gene>
    <name evidence="1" type="ORF">DSL72_009308</name>
</gene>
<evidence type="ECO:0000313" key="1">
    <source>
        <dbReference type="EMBL" id="QSZ37214.1"/>
    </source>
</evidence>
<accession>A0A8A3PQQ9</accession>
<reference evidence="1" key="1">
    <citation type="submission" date="2020-10" db="EMBL/GenBank/DDBJ databases">
        <title>Genome Sequence of Monilinia vaccinii-corymbosi Sheds Light on Mummy Berry Disease Infection of Blueberry and Mating Type.</title>
        <authorList>
            <person name="Yow A.G."/>
            <person name="Zhang Y."/>
            <person name="Bansal K."/>
            <person name="Eacker S.M."/>
            <person name="Sullivan S."/>
            <person name="Liachko I."/>
            <person name="Cubeta M.A."/>
            <person name="Rollins J.A."/>
            <person name="Ashrafi H."/>
        </authorList>
    </citation>
    <scope>NUCLEOTIDE SEQUENCE</scope>
    <source>
        <strain evidence="1">RL-1</strain>
    </source>
</reference>
<dbReference type="OrthoDB" id="3548789at2759"/>
<dbReference type="AlphaFoldDB" id="A0A8A3PQQ9"/>
<evidence type="ECO:0000313" key="2">
    <source>
        <dbReference type="Proteomes" id="UP000672032"/>
    </source>
</evidence>
<keyword evidence="2" id="KW-1185">Reference proteome</keyword>
<name>A0A8A3PQQ9_9HELO</name>